<feature type="domain" description="Chromo" evidence="4">
    <location>
        <begin position="336"/>
        <end position="394"/>
    </location>
</feature>
<dbReference type="SUPFAM" id="SSF54160">
    <property type="entry name" value="Chromo domain-like"/>
    <property type="match status" value="2"/>
</dbReference>
<comment type="subcellular location">
    <subcellularLocation>
        <location evidence="1">Nucleus</location>
    </subcellularLocation>
</comment>
<organism evidence="5 6">
    <name type="scientific">Ranitomeya imitator</name>
    <name type="common">mimic poison frog</name>
    <dbReference type="NCBI Taxonomy" id="111125"/>
    <lineage>
        <taxon>Eukaryota</taxon>
        <taxon>Metazoa</taxon>
        <taxon>Chordata</taxon>
        <taxon>Craniata</taxon>
        <taxon>Vertebrata</taxon>
        <taxon>Euteleostomi</taxon>
        <taxon>Amphibia</taxon>
        <taxon>Batrachia</taxon>
        <taxon>Anura</taxon>
        <taxon>Neobatrachia</taxon>
        <taxon>Hyloidea</taxon>
        <taxon>Dendrobatidae</taxon>
        <taxon>Dendrobatinae</taxon>
        <taxon>Ranitomeya</taxon>
    </lineage>
</organism>
<dbReference type="Proteomes" id="UP001176940">
    <property type="component" value="Unassembled WGS sequence"/>
</dbReference>
<dbReference type="InterPro" id="IPR017984">
    <property type="entry name" value="Chromo_dom_subgr"/>
</dbReference>
<dbReference type="PANTHER" id="PTHR22812">
    <property type="entry name" value="CHROMOBOX PROTEIN"/>
    <property type="match status" value="1"/>
</dbReference>
<dbReference type="PROSITE" id="PS50013">
    <property type="entry name" value="CHROMO_2"/>
    <property type="match status" value="2"/>
</dbReference>
<dbReference type="PROSITE" id="PS00598">
    <property type="entry name" value="CHROMO_1"/>
    <property type="match status" value="1"/>
</dbReference>
<accession>A0ABN9MF67</accession>
<feature type="domain" description="Chromo" evidence="4">
    <location>
        <begin position="244"/>
        <end position="302"/>
    </location>
</feature>
<feature type="compositionally biased region" description="Basic and acidic residues" evidence="3">
    <location>
        <begin position="296"/>
        <end position="308"/>
    </location>
</feature>
<dbReference type="InterPro" id="IPR000953">
    <property type="entry name" value="Chromo/chromo_shadow_dom"/>
</dbReference>
<gene>
    <name evidence="5" type="ORF">RIMI_LOCUS20277685</name>
</gene>
<dbReference type="Gene3D" id="2.40.50.40">
    <property type="match status" value="2"/>
</dbReference>
<keyword evidence="6" id="KW-1185">Reference proteome</keyword>
<protein>
    <recommendedName>
        <fullName evidence="4">Chromo domain-containing protein</fullName>
    </recommendedName>
</protein>
<dbReference type="InterPro" id="IPR023780">
    <property type="entry name" value="Chromo_domain"/>
</dbReference>
<dbReference type="CDD" id="cd18650">
    <property type="entry name" value="CD_HP1beta_Cbx1"/>
    <property type="match status" value="1"/>
</dbReference>
<dbReference type="InterPro" id="IPR036397">
    <property type="entry name" value="RNaseH_sf"/>
</dbReference>
<dbReference type="Pfam" id="PF00385">
    <property type="entry name" value="Chromo"/>
    <property type="match status" value="1"/>
</dbReference>
<dbReference type="InterPro" id="IPR016197">
    <property type="entry name" value="Chromo-like_dom_sf"/>
</dbReference>
<dbReference type="InterPro" id="IPR023779">
    <property type="entry name" value="Chromodomain_CS"/>
</dbReference>
<dbReference type="CDD" id="cd18654">
    <property type="entry name" value="CSD_HP1beta_Cbx1"/>
    <property type="match status" value="1"/>
</dbReference>
<proteinExistence type="predicted"/>
<feature type="compositionally biased region" description="Basic and acidic residues" evidence="3">
    <location>
        <begin position="315"/>
        <end position="330"/>
    </location>
</feature>
<dbReference type="EMBL" id="CAUEEQ010067340">
    <property type="protein sequence ID" value="CAJ0965414.1"/>
    <property type="molecule type" value="Genomic_DNA"/>
</dbReference>
<dbReference type="InterPro" id="IPR008251">
    <property type="entry name" value="Chromo_shadow_dom"/>
</dbReference>
<reference evidence="5" key="1">
    <citation type="submission" date="2023-07" db="EMBL/GenBank/DDBJ databases">
        <authorList>
            <person name="Stuckert A."/>
        </authorList>
    </citation>
    <scope>NUCLEOTIDE SEQUENCE</scope>
</reference>
<evidence type="ECO:0000313" key="6">
    <source>
        <dbReference type="Proteomes" id="UP001176940"/>
    </source>
</evidence>
<keyword evidence="2" id="KW-0539">Nucleus</keyword>
<dbReference type="InterPro" id="IPR051219">
    <property type="entry name" value="Heterochromatin_chromo-domain"/>
</dbReference>
<feature type="region of interest" description="Disordered" evidence="3">
    <location>
        <begin position="294"/>
        <end position="330"/>
    </location>
</feature>
<evidence type="ECO:0000259" key="4">
    <source>
        <dbReference type="PROSITE" id="PS50013"/>
    </source>
</evidence>
<evidence type="ECO:0000256" key="1">
    <source>
        <dbReference type="ARBA" id="ARBA00004123"/>
    </source>
</evidence>
<evidence type="ECO:0000313" key="5">
    <source>
        <dbReference type="EMBL" id="CAJ0965414.1"/>
    </source>
</evidence>
<feature type="region of interest" description="Disordered" evidence="3">
    <location>
        <begin position="197"/>
        <end position="242"/>
    </location>
</feature>
<dbReference type="Gene3D" id="3.30.420.10">
    <property type="entry name" value="Ribonuclease H-like superfamily/Ribonuclease H"/>
    <property type="match status" value="1"/>
</dbReference>
<evidence type="ECO:0000256" key="3">
    <source>
        <dbReference type="SAM" id="MobiDB-lite"/>
    </source>
</evidence>
<evidence type="ECO:0000256" key="2">
    <source>
        <dbReference type="ARBA" id="ARBA00023242"/>
    </source>
</evidence>
<dbReference type="PRINTS" id="PR00504">
    <property type="entry name" value="CHROMODOMAIN"/>
</dbReference>
<dbReference type="Pfam" id="PF01393">
    <property type="entry name" value="Chromo_shadow"/>
    <property type="match status" value="1"/>
</dbReference>
<dbReference type="SMART" id="SM00300">
    <property type="entry name" value="ChSh"/>
    <property type="match status" value="1"/>
</dbReference>
<dbReference type="SMART" id="SM00298">
    <property type="entry name" value="CHROMO"/>
    <property type="match status" value="2"/>
</dbReference>
<comment type="caution">
    <text evidence="5">The sequence shown here is derived from an EMBL/GenBank/DDBJ whole genome shotgun (WGS) entry which is preliminary data.</text>
</comment>
<name>A0ABN9MF67_9NEOB</name>
<sequence>MDGVVDGHHVPTRMQRQQGGGGVMFWAEVMEKQLVGPFKVPEGVKMTSAKYIEFLTDNFLPWYKKQKRAFRSKIIFMHDNAPCHAAKNTSESLAAMGIKTDKLMSSIPLRSEIFISEVHAAETELHSSRDARRRGACAVLLLGGGRAEPFVWRRHILRTEPDHVNWESGWRPCRAPITAPPAAAERLCFAGGASPGAATGLRARGDQPSSRPTDPSHRQPGDSFGGKKQNKKKMEVEDEEEEEYVVEKVLDRRVVKGKVEYLLKWKGFSDDDNTWEPEENLDCPDLIAEFLQSQKSAHDSDGKRKADSDTELVGEEVRTKKKKDEVEKPRGFARGLDPERIIGATDSSGELMFLMKWKGSDEADLVPAKEANMKCPQVVISFYEERLTWHSYPTEDEEKKDDKN</sequence>